<dbReference type="AlphaFoldDB" id="A0A1K1RLN6"/>
<comment type="similarity">
    <text evidence="1">Belongs to the clavaminate synthase family.</text>
</comment>
<protein>
    <submittedName>
        <fullName evidence="8">Arginine beta-hydroxylase, Fe(II)/alpha-ketoglutarate-dependent</fullName>
    </submittedName>
</protein>
<dbReference type="NCBIfam" id="NF041363">
    <property type="entry name" value="GntD_guanitoxin"/>
    <property type="match status" value="1"/>
</dbReference>
<dbReference type="GO" id="GO:0005506">
    <property type="term" value="F:iron ion binding"/>
    <property type="evidence" value="ECO:0007669"/>
    <property type="project" value="InterPro"/>
</dbReference>
<name>A0A1K1RLN6_9PSEU</name>
<evidence type="ECO:0000256" key="3">
    <source>
        <dbReference type="ARBA" id="ARBA00023002"/>
    </source>
</evidence>
<feature type="domain" description="TauD/TfdA-like" evidence="7">
    <location>
        <begin position="153"/>
        <end position="341"/>
    </location>
</feature>
<keyword evidence="4 5" id="KW-0408">Iron</keyword>
<dbReference type="STRING" id="546364.SAMN04489730_3538"/>
<dbReference type="InterPro" id="IPR003819">
    <property type="entry name" value="TauD/TfdA-like"/>
</dbReference>
<evidence type="ECO:0000313" key="8">
    <source>
        <dbReference type="EMBL" id="SFW72993.1"/>
    </source>
</evidence>
<dbReference type="InterPro" id="IPR014503">
    <property type="entry name" value="Clavaminate_syn-like"/>
</dbReference>
<dbReference type="InterPro" id="IPR042098">
    <property type="entry name" value="TauD-like_sf"/>
</dbReference>
<dbReference type="GO" id="GO:0016491">
    <property type="term" value="F:oxidoreductase activity"/>
    <property type="evidence" value="ECO:0007669"/>
    <property type="project" value="UniProtKB-KW"/>
</dbReference>
<feature type="binding site" evidence="5">
    <location>
        <position position="171"/>
    </location>
    <ligand>
        <name>Fe cation</name>
        <dbReference type="ChEBI" id="CHEBI:24875"/>
    </ligand>
</feature>
<sequence length="363" mass="40238">MSVTADKAAPGGYRDSLDERGGTPRLSLTPDERAAIAELTDVLLDDPFSGEPEQRLHELVLAAHSLPVRLRAVLTEFRLTGRPLGGLLISGLPVDDLALPRTPTSYTEVPYGREVSRAGLILLLLGSALGDPFSFVTQQQGKLILDVFPVRGHEQEQLGSSSTVNLEWHNEDAFHEHRADWLLLLGMRNHDDVATTFAPIQDIRLEPEHRKLLFQERYVILPDESHSASFNAATTGLDADDRIAEAFARVAEMNAEPRKIPILSGDPDAPFVRIDPAFMQPLQDAEAQQALDMAIDAIDARLRDVVLYPGDLMIVDNKRAVHGRRPFKARYDGTDRWMRRINVTAHLRNSAGRLHGPLGRAVL</sequence>
<accession>A0A1K1RLN6</accession>
<feature type="binding site" evidence="5">
    <location>
        <position position="169"/>
    </location>
    <ligand>
        <name>Fe cation</name>
        <dbReference type="ChEBI" id="CHEBI:24875"/>
    </ligand>
</feature>
<dbReference type="InterPro" id="IPR053447">
    <property type="entry name" value="Alpha-KG_dependent_hydroxylase"/>
</dbReference>
<dbReference type="PIRSF" id="PIRSF019543">
    <property type="entry name" value="Clavaminate_syn"/>
    <property type="match status" value="1"/>
</dbReference>
<dbReference type="Proteomes" id="UP000182740">
    <property type="component" value="Unassembled WGS sequence"/>
</dbReference>
<gene>
    <name evidence="8" type="ORF">SAMN04489730_3538</name>
</gene>
<proteinExistence type="inferred from homology"/>
<feature type="region of interest" description="Disordered" evidence="6">
    <location>
        <begin position="1"/>
        <end position="29"/>
    </location>
</feature>
<dbReference type="EMBL" id="FPJG01000006">
    <property type="protein sequence ID" value="SFW72993.1"/>
    <property type="molecule type" value="Genomic_DNA"/>
</dbReference>
<dbReference type="Gene3D" id="3.60.130.10">
    <property type="entry name" value="Clavaminate synthase-like"/>
    <property type="match status" value="1"/>
</dbReference>
<dbReference type="SUPFAM" id="SSF51197">
    <property type="entry name" value="Clavaminate synthase-like"/>
    <property type="match status" value="1"/>
</dbReference>
<evidence type="ECO:0000256" key="1">
    <source>
        <dbReference type="ARBA" id="ARBA00008425"/>
    </source>
</evidence>
<evidence type="ECO:0000256" key="5">
    <source>
        <dbReference type="PIRSR" id="PIRSR019543-2"/>
    </source>
</evidence>
<evidence type="ECO:0000256" key="4">
    <source>
        <dbReference type="ARBA" id="ARBA00023004"/>
    </source>
</evidence>
<dbReference type="RefSeq" id="WP_218177739.1">
    <property type="nucleotide sequence ID" value="NZ_FPJG01000006.1"/>
</dbReference>
<reference evidence="9" key="1">
    <citation type="submission" date="2016-11" db="EMBL/GenBank/DDBJ databases">
        <authorList>
            <person name="Varghese N."/>
            <person name="Submissions S."/>
        </authorList>
    </citation>
    <scope>NUCLEOTIDE SEQUENCE [LARGE SCALE GENOMIC DNA]</scope>
    <source>
        <strain evidence="9">DSM 44671</strain>
    </source>
</reference>
<keyword evidence="3" id="KW-0560">Oxidoreductase</keyword>
<dbReference type="Pfam" id="PF02668">
    <property type="entry name" value="TauD"/>
    <property type="match status" value="1"/>
</dbReference>
<keyword evidence="9" id="KW-1185">Reference proteome</keyword>
<evidence type="ECO:0000259" key="7">
    <source>
        <dbReference type="Pfam" id="PF02668"/>
    </source>
</evidence>
<organism evidence="8 9">
    <name type="scientific">Amycolatopsis australiensis</name>
    <dbReference type="NCBI Taxonomy" id="546364"/>
    <lineage>
        <taxon>Bacteria</taxon>
        <taxon>Bacillati</taxon>
        <taxon>Actinomycetota</taxon>
        <taxon>Actinomycetes</taxon>
        <taxon>Pseudonocardiales</taxon>
        <taxon>Pseudonocardiaceae</taxon>
        <taxon>Amycolatopsis</taxon>
    </lineage>
</organism>
<keyword evidence="2 5" id="KW-0479">Metal-binding</keyword>
<evidence type="ECO:0000256" key="6">
    <source>
        <dbReference type="SAM" id="MobiDB-lite"/>
    </source>
</evidence>
<evidence type="ECO:0000256" key="2">
    <source>
        <dbReference type="ARBA" id="ARBA00022723"/>
    </source>
</evidence>
<evidence type="ECO:0000313" key="9">
    <source>
        <dbReference type="Proteomes" id="UP000182740"/>
    </source>
</evidence>